<dbReference type="GO" id="GO:0016491">
    <property type="term" value="F:oxidoreductase activity"/>
    <property type="evidence" value="ECO:0007669"/>
    <property type="project" value="InterPro"/>
</dbReference>
<evidence type="ECO:0000313" key="6">
    <source>
        <dbReference type="Proteomes" id="UP000315289"/>
    </source>
</evidence>
<dbReference type="EMBL" id="VOAH01000010">
    <property type="protein sequence ID" value="TVP40095.1"/>
    <property type="molecule type" value="Genomic_DNA"/>
</dbReference>
<dbReference type="Proteomes" id="UP000315289">
    <property type="component" value="Unassembled WGS sequence"/>
</dbReference>
<dbReference type="InterPro" id="IPR029039">
    <property type="entry name" value="Flavoprotein-like_sf"/>
</dbReference>
<organism evidence="5 6">
    <name type="scientific">Candidatus Nitrosocosmicus arcticus</name>
    <dbReference type="NCBI Taxonomy" id="2035267"/>
    <lineage>
        <taxon>Archaea</taxon>
        <taxon>Nitrososphaerota</taxon>
        <taxon>Nitrososphaeria</taxon>
        <taxon>Nitrososphaerales</taxon>
        <taxon>Nitrososphaeraceae</taxon>
        <taxon>Candidatus Nitrosocosmicus</taxon>
    </lineage>
</organism>
<comment type="caution">
    <text evidence="5">The sequence shown here is derived from an EMBL/GenBank/DDBJ whole genome shotgun (WGS) entry which is preliminary data.</text>
</comment>
<protein>
    <submittedName>
        <fullName evidence="5">Multimeric flavodoxin WrbA-like protein</fullName>
    </submittedName>
</protein>
<evidence type="ECO:0000256" key="1">
    <source>
        <dbReference type="ARBA" id="ARBA00022630"/>
    </source>
</evidence>
<keyword evidence="2" id="KW-0288">FMN</keyword>
<evidence type="ECO:0000313" key="5">
    <source>
        <dbReference type="EMBL" id="TVP40095.1"/>
    </source>
</evidence>
<dbReference type="PANTHER" id="PTHR43278:SF4">
    <property type="entry name" value="NAD(P)H-DEPENDENT FMN-CONTAINING OXIDOREDUCTASE YWQN-RELATED"/>
    <property type="match status" value="1"/>
</dbReference>
<dbReference type="PANTHER" id="PTHR43278">
    <property type="entry name" value="NAD(P)H-DEPENDENT FMN-CONTAINING OXIDOREDUCTASE YWQN-RELATED"/>
    <property type="match status" value="1"/>
</dbReference>
<name>A0A557SU27_9ARCH</name>
<evidence type="ECO:0000256" key="2">
    <source>
        <dbReference type="ARBA" id="ARBA00022643"/>
    </source>
</evidence>
<dbReference type="Gene3D" id="3.40.50.360">
    <property type="match status" value="1"/>
</dbReference>
<feature type="domain" description="NADPH-dependent FMN reductase-like" evidence="4">
    <location>
        <begin position="5"/>
        <end position="150"/>
    </location>
</feature>
<proteinExistence type="inferred from homology"/>
<keyword evidence="1" id="KW-0285">Flavoprotein</keyword>
<evidence type="ECO:0000256" key="3">
    <source>
        <dbReference type="ARBA" id="ARBA00038292"/>
    </source>
</evidence>
<gene>
    <name evidence="5" type="ORF">NARC_100158</name>
</gene>
<dbReference type="OrthoDB" id="6837at2157"/>
<dbReference type="Pfam" id="PF03358">
    <property type="entry name" value="FMN_red"/>
    <property type="match status" value="1"/>
</dbReference>
<dbReference type="RefSeq" id="WP_144732540.1">
    <property type="nucleotide sequence ID" value="NZ_ML675586.1"/>
</dbReference>
<dbReference type="InterPro" id="IPR051796">
    <property type="entry name" value="ISF_SsuE-like"/>
</dbReference>
<dbReference type="AlphaFoldDB" id="A0A557SU27"/>
<dbReference type="InterPro" id="IPR005025">
    <property type="entry name" value="FMN_Rdtase-like_dom"/>
</dbReference>
<evidence type="ECO:0000259" key="4">
    <source>
        <dbReference type="Pfam" id="PF03358"/>
    </source>
</evidence>
<sequence>MSKLKAIFLVGSLRKNSEITNTFILSQFLADHLSSYNTESEIIKLADYDIQPGVYTNIGSDDWPIILGKILAADIVIFATPVWWGIQSSLIQRVIERLDELHDEIMDTGKSKLTNKIAGIIVTGDSDGAEHIIGNLANFFSALGLTFPPFGTLTVLWSGLAKKSDKSEEEISKYFEDNYTTTAKKAAQNLTFMADLLKRTPFPE</sequence>
<dbReference type="SUPFAM" id="SSF52218">
    <property type="entry name" value="Flavoproteins"/>
    <property type="match status" value="1"/>
</dbReference>
<keyword evidence="6" id="KW-1185">Reference proteome</keyword>
<comment type="similarity">
    <text evidence="3">Belongs to the SsuE family. Isf subfamily.</text>
</comment>
<reference evidence="5 6" key="1">
    <citation type="journal article" date="2019" name="Front. Microbiol.">
        <title>Ammonia Oxidation by the Arctic Terrestrial Thaumarchaeote Candidatus Nitrosocosmicus arcticus Is Stimulated by Increasing Temperatures.</title>
        <authorList>
            <person name="Alves R.J.E."/>
            <person name="Kerou M."/>
            <person name="Zappe A."/>
            <person name="Bittner R."/>
            <person name="Abby S.S."/>
            <person name="Schmidt H.A."/>
            <person name="Pfeifer K."/>
            <person name="Schleper C."/>
        </authorList>
    </citation>
    <scope>NUCLEOTIDE SEQUENCE [LARGE SCALE GENOMIC DNA]</scope>
    <source>
        <strain evidence="5 6">Kfb</strain>
    </source>
</reference>
<accession>A0A557SU27</accession>